<feature type="region of interest" description="Disordered" evidence="1">
    <location>
        <begin position="57"/>
        <end position="84"/>
    </location>
</feature>
<organism evidence="2 3">
    <name type="scientific">Stylosanthes scabra</name>
    <dbReference type="NCBI Taxonomy" id="79078"/>
    <lineage>
        <taxon>Eukaryota</taxon>
        <taxon>Viridiplantae</taxon>
        <taxon>Streptophyta</taxon>
        <taxon>Embryophyta</taxon>
        <taxon>Tracheophyta</taxon>
        <taxon>Spermatophyta</taxon>
        <taxon>Magnoliopsida</taxon>
        <taxon>eudicotyledons</taxon>
        <taxon>Gunneridae</taxon>
        <taxon>Pentapetalae</taxon>
        <taxon>rosids</taxon>
        <taxon>fabids</taxon>
        <taxon>Fabales</taxon>
        <taxon>Fabaceae</taxon>
        <taxon>Papilionoideae</taxon>
        <taxon>50 kb inversion clade</taxon>
        <taxon>dalbergioids sensu lato</taxon>
        <taxon>Dalbergieae</taxon>
        <taxon>Pterocarpus clade</taxon>
        <taxon>Stylosanthes</taxon>
    </lineage>
</organism>
<comment type="caution">
    <text evidence="2">The sequence shown here is derived from an EMBL/GenBank/DDBJ whole genome shotgun (WGS) entry which is preliminary data.</text>
</comment>
<reference evidence="2 3" key="1">
    <citation type="journal article" date="2023" name="Plants (Basel)">
        <title>Bridging the Gap: Combining Genomics and Transcriptomics Approaches to Understand Stylosanthes scabra, an Orphan Legume from the Brazilian Caatinga.</title>
        <authorList>
            <person name="Ferreira-Neto J.R.C."/>
            <person name="da Silva M.D."/>
            <person name="Binneck E."/>
            <person name="de Melo N.F."/>
            <person name="da Silva R.H."/>
            <person name="de Melo A.L.T.M."/>
            <person name="Pandolfi V."/>
            <person name="Bustamante F.O."/>
            <person name="Brasileiro-Vidal A.C."/>
            <person name="Benko-Iseppon A.M."/>
        </authorList>
    </citation>
    <scope>NUCLEOTIDE SEQUENCE [LARGE SCALE GENOMIC DNA]</scope>
    <source>
        <tissue evidence="2">Leaves</tissue>
    </source>
</reference>
<proteinExistence type="predicted"/>
<gene>
    <name evidence="2" type="ORF">PIB30_101789</name>
</gene>
<protein>
    <submittedName>
        <fullName evidence="2">Uncharacterized protein</fullName>
    </submittedName>
</protein>
<name>A0ABU6YYA2_9FABA</name>
<evidence type="ECO:0000256" key="1">
    <source>
        <dbReference type="SAM" id="MobiDB-lite"/>
    </source>
</evidence>
<sequence>IQMAAHRHNTHRIPLDSNLTPDTATFVAAMNSMATAMRESTTAMRESAAATNRAMEYMGRRNHNNENGREDNETDNGTGGNNRPMILATFLKVNPPSFSGTTTVTKADDCFGKWSIH</sequence>
<keyword evidence="3" id="KW-1185">Reference proteome</keyword>
<dbReference type="EMBL" id="JASCZI010244685">
    <property type="protein sequence ID" value="MED6214310.1"/>
    <property type="molecule type" value="Genomic_DNA"/>
</dbReference>
<feature type="non-terminal residue" evidence="2">
    <location>
        <position position="1"/>
    </location>
</feature>
<dbReference type="Proteomes" id="UP001341840">
    <property type="component" value="Unassembled WGS sequence"/>
</dbReference>
<evidence type="ECO:0000313" key="2">
    <source>
        <dbReference type="EMBL" id="MED6214310.1"/>
    </source>
</evidence>
<evidence type="ECO:0000313" key="3">
    <source>
        <dbReference type="Proteomes" id="UP001341840"/>
    </source>
</evidence>
<accession>A0ABU6YYA2</accession>